<evidence type="ECO:0000313" key="2">
    <source>
        <dbReference type="EMBL" id="MDQ0317845.1"/>
    </source>
</evidence>
<dbReference type="AlphaFoldDB" id="A0AAE3VU17"/>
<feature type="region of interest" description="Disordered" evidence="1">
    <location>
        <begin position="35"/>
        <end position="89"/>
    </location>
</feature>
<evidence type="ECO:0000313" key="3">
    <source>
        <dbReference type="Proteomes" id="UP001229244"/>
    </source>
</evidence>
<protein>
    <recommendedName>
        <fullName evidence="4">HTH psq-type domain-containing protein</fullName>
    </recommendedName>
</protein>
<dbReference type="RefSeq" id="WP_306887772.1">
    <property type="nucleotide sequence ID" value="NZ_JAUSUL010000009.1"/>
</dbReference>
<keyword evidence="3" id="KW-1185">Reference proteome</keyword>
<proteinExistence type="predicted"/>
<dbReference type="EMBL" id="JAUSUL010000009">
    <property type="protein sequence ID" value="MDQ0317845.1"/>
    <property type="molecule type" value="Genomic_DNA"/>
</dbReference>
<evidence type="ECO:0008006" key="4">
    <source>
        <dbReference type="Google" id="ProtNLM"/>
    </source>
</evidence>
<gene>
    <name evidence="2" type="ORF">J2S73_004332</name>
</gene>
<sequence length="179" mass="19700">MTETHRFVPDWAAIRVAFEAGEWSQRKIAESYGVSESGLRTRADREGWDRSRRPKLGPAAAKRARPMPAGPNPTTRKVGRPAGRTPGERAAMVGRLYRVFEARIAALEARFDPEATIDTERDTKVLAALARTLDTLIALDRKARSEGAEAPAGENDDIDALRQDLARRLDRLAGRPDGG</sequence>
<accession>A0AAE3VU17</accession>
<evidence type="ECO:0000256" key="1">
    <source>
        <dbReference type="SAM" id="MobiDB-lite"/>
    </source>
</evidence>
<feature type="compositionally biased region" description="Basic and acidic residues" evidence="1">
    <location>
        <begin position="39"/>
        <end position="51"/>
    </location>
</feature>
<comment type="caution">
    <text evidence="2">The sequence shown here is derived from an EMBL/GenBank/DDBJ whole genome shotgun (WGS) entry which is preliminary data.</text>
</comment>
<dbReference type="Proteomes" id="UP001229244">
    <property type="component" value="Unassembled WGS sequence"/>
</dbReference>
<name>A0AAE3VU17_9HYPH</name>
<reference evidence="2" key="1">
    <citation type="submission" date="2023-07" db="EMBL/GenBank/DDBJ databases">
        <title>Genomic Encyclopedia of Type Strains, Phase IV (KMG-IV): sequencing the most valuable type-strain genomes for metagenomic binning, comparative biology and taxonomic classification.</title>
        <authorList>
            <person name="Goeker M."/>
        </authorList>
    </citation>
    <scope>NUCLEOTIDE SEQUENCE</scope>
    <source>
        <strain evidence="2">DSM 21202</strain>
    </source>
</reference>
<organism evidence="2 3">
    <name type="scientific">Amorphus orientalis</name>
    <dbReference type="NCBI Taxonomy" id="649198"/>
    <lineage>
        <taxon>Bacteria</taxon>
        <taxon>Pseudomonadati</taxon>
        <taxon>Pseudomonadota</taxon>
        <taxon>Alphaproteobacteria</taxon>
        <taxon>Hyphomicrobiales</taxon>
        <taxon>Amorphaceae</taxon>
        <taxon>Amorphus</taxon>
    </lineage>
</organism>